<dbReference type="Proteomes" id="UP000322667">
    <property type="component" value="Chromosome A10"/>
</dbReference>
<keyword evidence="6 12" id="KW-0456">Lyase</keyword>
<comment type="pathway">
    <text evidence="1 12">Amino-acid biosynthesis; L-histidine biosynthesis; L-histidine from 5-phospho-alpha-D-ribose 1-diphosphate: step 5/9.</text>
</comment>
<evidence type="ECO:0000256" key="10">
    <source>
        <dbReference type="ARBA" id="ARBA00055946"/>
    </source>
</evidence>
<sequence>MEGVAFASFTSFATKSLLFSSLSPYSIITHRQKSQKNTLKTISPRNLVIRASSASSSGSVVTLLDYGAGNVRSLRNAIRYLGFEIEDVRTPKDILNADRLIIPGVGAFASAMDVLVKTGWILDLEELLLESFLHHFLLVHMIVQCICLGLQLLFEYSEENGPEYPILAGMLCKLQKTEILDEIGDRHVYFVHSYRAIPSDDNKEWVSSTCNYGDDFIASIRKGNVHGVQFHPEKSGGKIFCAFSYVGLSVLRRFLHPNSQGTKSPTQGEASKLAKRVIACLDVRTNDKGDLVVTKGDQYDVREQTKENEVRNLGKPVELSGQYYKDGADEVSFLSITGFRDFPLGDLPMLQVLRHASQNVFVPLTVGGGIRDFTDSNGRYYSSLEVASEYFRSGADKISIGSDAVYAAEEYLKTKVKTGKSSLEQISRVYGNQAVVVSIDPRRVYVKSPNDVKLKTIQVNGGQEGRPIGAYELAKAVEELGAGEILLNCIDCDGQGKGFDIDLINLISDAVSVPVIASSGAGAVKHFSEVFTKTNASAALAAGIFHRKEVPIQSVKGHLLKEGIEVRI</sequence>
<evidence type="ECO:0000256" key="6">
    <source>
        <dbReference type="ARBA" id="ARBA00023239"/>
    </source>
</evidence>
<feature type="binding site" evidence="14">
    <location>
        <position position="369"/>
    </location>
    <ligand>
        <name>substrate</name>
    </ligand>
</feature>
<evidence type="ECO:0000313" key="18">
    <source>
        <dbReference type="Proteomes" id="UP000322667"/>
    </source>
</evidence>
<evidence type="ECO:0000313" key="17">
    <source>
        <dbReference type="EMBL" id="TYI07246.1"/>
    </source>
</evidence>
<dbReference type="InterPro" id="IPR050064">
    <property type="entry name" value="IGPS_HisA/HisF"/>
</dbReference>
<protein>
    <recommendedName>
        <fullName evidence="12">Imidazole glycerol phosphate synthase hisHF</fullName>
    </recommendedName>
    <domain>
        <recommendedName>
            <fullName evidence="12">Glutaminase</fullName>
            <ecNumber evidence="12">3.5.1.2</ecNumber>
        </recommendedName>
    </domain>
    <domain>
        <recommendedName>
            <fullName evidence="12">Cyclase</fullName>
        </recommendedName>
    </domain>
</protein>
<dbReference type="InterPro" id="IPR006062">
    <property type="entry name" value="His_biosynth"/>
</dbReference>
<keyword evidence="2 12" id="KW-0028">Amino-acid biosynthesis</keyword>
<feature type="active site" description="For GATase activity" evidence="13">
    <location>
        <position position="147"/>
    </location>
</feature>
<feature type="active site" description="For GATase activity" evidence="13">
    <location>
        <position position="233"/>
    </location>
</feature>
<feature type="active site" evidence="13">
    <location>
        <position position="282"/>
    </location>
</feature>
<feature type="region of interest" description="PRFAR binding" evidence="14">
    <location>
        <begin position="438"/>
        <end position="440"/>
    </location>
</feature>
<dbReference type="GO" id="GO:0000105">
    <property type="term" value="P:L-histidine biosynthetic process"/>
    <property type="evidence" value="ECO:0007669"/>
    <property type="project" value="UniProtKB-UniRule"/>
</dbReference>
<feature type="region of interest" description="PRFAR binding" evidence="14">
    <location>
        <begin position="542"/>
        <end position="543"/>
    </location>
</feature>
<dbReference type="UniPathway" id="UPA00031">
    <property type="reaction ID" value="UER00010"/>
</dbReference>
<evidence type="ECO:0000256" key="13">
    <source>
        <dbReference type="PIRSR" id="PIRSR036936-1"/>
    </source>
</evidence>
<dbReference type="GO" id="GO:0000107">
    <property type="term" value="F:imidazoleglycerol-phosphate synthase activity"/>
    <property type="evidence" value="ECO:0007669"/>
    <property type="project" value="UniProtKB-UniRule"/>
</dbReference>
<feature type="region of interest" description="PRFAR binding" evidence="14">
    <location>
        <begin position="493"/>
        <end position="494"/>
    </location>
</feature>
<comment type="catalytic activity">
    <reaction evidence="8 12">
        <text>5-[(5-phospho-1-deoxy-D-ribulos-1-ylimino)methylamino]-1-(5-phospho-beta-D-ribosyl)imidazole-4-carboxamide + L-glutamine = D-erythro-1-(imidazol-4-yl)glycerol 3-phosphate + 5-amino-1-(5-phospho-beta-D-ribosyl)imidazole-4-carboxamide + L-glutamate + H(+)</text>
        <dbReference type="Rhea" id="RHEA:24793"/>
        <dbReference type="ChEBI" id="CHEBI:15378"/>
        <dbReference type="ChEBI" id="CHEBI:29985"/>
        <dbReference type="ChEBI" id="CHEBI:58278"/>
        <dbReference type="ChEBI" id="CHEBI:58359"/>
        <dbReference type="ChEBI" id="CHEBI:58475"/>
        <dbReference type="ChEBI" id="CHEBI:58525"/>
        <dbReference type="EC" id="4.3.2.10"/>
    </reaction>
</comment>
<evidence type="ECO:0000256" key="8">
    <source>
        <dbReference type="ARBA" id="ARBA00047838"/>
    </source>
</evidence>
<dbReference type="InterPro" id="IPR013785">
    <property type="entry name" value="Aldolase_TIM"/>
</dbReference>
<reference evidence="17 18" key="1">
    <citation type="submission" date="2019-07" db="EMBL/GenBank/DDBJ databases">
        <title>WGS assembly of Gossypium tomentosum.</title>
        <authorList>
            <person name="Chen Z.J."/>
            <person name="Sreedasyam A."/>
            <person name="Ando A."/>
            <person name="Song Q."/>
            <person name="De L."/>
            <person name="Hulse-Kemp A."/>
            <person name="Ding M."/>
            <person name="Ye W."/>
            <person name="Kirkbride R."/>
            <person name="Jenkins J."/>
            <person name="Plott C."/>
            <person name="Lovell J."/>
            <person name="Lin Y.-M."/>
            <person name="Vaughn R."/>
            <person name="Liu B."/>
            <person name="Li W."/>
            <person name="Simpson S."/>
            <person name="Scheffler B."/>
            <person name="Saski C."/>
            <person name="Grover C."/>
            <person name="Hu G."/>
            <person name="Conover J."/>
            <person name="Carlson J."/>
            <person name="Shu S."/>
            <person name="Boston L."/>
            <person name="Williams M."/>
            <person name="Peterson D."/>
            <person name="Mcgee K."/>
            <person name="Jones D."/>
            <person name="Wendel J."/>
            <person name="Stelly D."/>
            <person name="Grimwood J."/>
            <person name="Schmutz J."/>
        </authorList>
    </citation>
    <scope>NUCLEOTIDE SEQUENCE [LARGE SCALE GENOMIC DNA]</scope>
    <source>
        <strain evidence="17">7179.01</strain>
    </source>
</reference>
<evidence type="ECO:0000256" key="1">
    <source>
        <dbReference type="ARBA" id="ARBA00005091"/>
    </source>
</evidence>
<feature type="active site" evidence="13">
    <location>
        <position position="440"/>
    </location>
</feature>
<evidence type="ECO:0000256" key="5">
    <source>
        <dbReference type="ARBA" id="ARBA00023102"/>
    </source>
</evidence>
<dbReference type="InterPro" id="IPR010139">
    <property type="entry name" value="Imidazole-glycPsynth_HisH"/>
</dbReference>
<dbReference type="FunFam" id="3.20.20.70:FF:000094">
    <property type="entry name" value="Imidazole glycerol phosphate synthase hisHF"/>
    <property type="match status" value="1"/>
</dbReference>
<comment type="subcellular location">
    <subcellularLocation>
        <location evidence="12">Plastid</location>
        <location evidence="12">Chloroplast</location>
    </subcellularLocation>
</comment>
<dbReference type="SUPFAM" id="SSF51366">
    <property type="entry name" value="Ribulose-phoshate binding barrel"/>
    <property type="match status" value="1"/>
</dbReference>
<dbReference type="Gene3D" id="3.40.50.880">
    <property type="match status" value="1"/>
</dbReference>
<dbReference type="InterPro" id="IPR004651">
    <property type="entry name" value="HisF"/>
</dbReference>
<dbReference type="EMBL" id="CM017619">
    <property type="protein sequence ID" value="TYI07246.1"/>
    <property type="molecule type" value="Genomic_DNA"/>
</dbReference>
<keyword evidence="3 12" id="KW-0378">Hydrolase</keyword>
<dbReference type="Pfam" id="PF00117">
    <property type="entry name" value="GATase"/>
    <property type="match status" value="1"/>
</dbReference>
<keyword evidence="12" id="KW-0934">Plastid</keyword>
<evidence type="ECO:0000256" key="7">
    <source>
        <dbReference type="ARBA" id="ARBA00023268"/>
    </source>
</evidence>
<feature type="domain" description="Glutamine amidotransferase" evidence="16">
    <location>
        <begin position="63"/>
        <end position="237"/>
    </location>
</feature>
<evidence type="ECO:0000256" key="2">
    <source>
        <dbReference type="ARBA" id="ARBA00022605"/>
    </source>
</evidence>
<dbReference type="InterPro" id="IPR014640">
    <property type="entry name" value="IGPS_HisHF"/>
</dbReference>
<dbReference type="CDD" id="cd04731">
    <property type="entry name" value="HisF"/>
    <property type="match status" value="1"/>
</dbReference>
<dbReference type="InterPro" id="IPR011060">
    <property type="entry name" value="RibuloseP-bd_barrel"/>
</dbReference>
<accession>A0A5D2NUJ3</accession>
<evidence type="ECO:0000256" key="15">
    <source>
        <dbReference type="RuleBase" id="RU003657"/>
    </source>
</evidence>
<keyword evidence="12" id="KW-0150">Chloroplast</keyword>
<keyword evidence="4 12" id="KW-0315">Glutamine amidotransferase</keyword>
<evidence type="ECO:0000256" key="3">
    <source>
        <dbReference type="ARBA" id="ARBA00022801"/>
    </source>
</evidence>
<dbReference type="AlphaFoldDB" id="A0A5D2NUJ3"/>
<evidence type="ECO:0000256" key="11">
    <source>
        <dbReference type="ARBA" id="ARBA00061106"/>
    </source>
</evidence>
<name>A0A5D2NUJ3_GOSTO</name>
<feature type="region of interest" description="PRFAR binding" evidence="14">
    <location>
        <begin position="519"/>
        <end position="520"/>
    </location>
</feature>
<dbReference type="NCBIfam" id="TIGR01855">
    <property type="entry name" value="IMP_synth_hisH"/>
    <property type="match status" value="1"/>
</dbReference>
<gene>
    <name evidence="17" type="ORF">ES332_A10G214600v1</name>
</gene>
<dbReference type="GO" id="GO:0016829">
    <property type="term" value="F:lyase activity"/>
    <property type="evidence" value="ECO:0007669"/>
    <property type="project" value="UniProtKB-KW"/>
</dbReference>
<comment type="function">
    <text evidence="10 12">IGPS catalyzes the conversion of PRFAR and glutamine to IGP, AICAR and glutamate. The glutaminase domain produces the ammonia necessary for the cyclase domain to produce IGP and AICAR from PRFAR. The ammonia is channeled to the active site of the cyclase domain.</text>
</comment>
<dbReference type="PROSITE" id="PS51273">
    <property type="entry name" value="GATASE_TYPE_1"/>
    <property type="match status" value="1"/>
</dbReference>
<evidence type="ECO:0000256" key="4">
    <source>
        <dbReference type="ARBA" id="ARBA00022962"/>
    </source>
</evidence>
<comment type="similarity">
    <text evidence="11 12">In the C-terminal section; belongs to the HisA/HisF family.</text>
</comment>
<dbReference type="PIRSF" id="PIRSF036936">
    <property type="entry name" value="IGPS_HisHF"/>
    <property type="match status" value="1"/>
</dbReference>
<dbReference type="InterPro" id="IPR017926">
    <property type="entry name" value="GATASE"/>
</dbReference>
<dbReference type="InterPro" id="IPR029062">
    <property type="entry name" value="Class_I_gatase-like"/>
</dbReference>
<feature type="binding site" evidence="14">
    <location>
        <position position="488"/>
    </location>
    <ligand>
        <name>substrate</name>
    </ligand>
</feature>
<feature type="region of interest" description="PRFAR binding" evidence="14">
    <location>
        <begin position="401"/>
        <end position="402"/>
    </location>
</feature>
<dbReference type="GO" id="GO:0009507">
    <property type="term" value="C:chloroplast"/>
    <property type="evidence" value="ECO:0007669"/>
    <property type="project" value="UniProtKB-SubCell"/>
</dbReference>
<proteinExistence type="inferred from homology"/>
<keyword evidence="18" id="KW-1185">Reference proteome</keyword>
<keyword evidence="7 12" id="KW-0511">Multifunctional enzyme</keyword>
<feature type="active site" description="For GATase activity" evidence="13">
    <location>
        <position position="231"/>
    </location>
</feature>
<evidence type="ECO:0000259" key="16">
    <source>
        <dbReference type="Pfam" id="PF00117"/>
    </source>
</evidence>
<dbReference type="GO" id="GO:0004359">
    <property type="term" value="F:glutaminase activity"/>
    <property type="evidence" value="ECO:0007669"/>
    <property type="project" value="UniProtKB-EC"/>
</dbReference>
<dbReference type="EC" id="3.5.1.2" evidence="12"/>
<dbReference type="Pfam" id="PF00977">
    <property type="entry name" value="His_biosynth"/>
    <property type="match status" value="1"/>
</dbReference>
<organism evidence="17 18">
    <name type="scientific">Gossypium tomentosum</name>
    <name type="common">Hawaiian cotton</name>
    <name type="synonym">Gossypium sandvicense</name>
    <dbReference type="NCBI Taxonomy" id="34277"/>
    <lineage>
        <taxon>Eukaryota</taxon>
        <taxon>Viridiplantae</taxon>
        <taxon>Streptophyta</taxon>
        <taxon>Embryophyta</taxon>
        <taxon>Tracheophyta</taxon>
        <taxon>Spermatophyta</taxon>
        <taxon>Magnoliopsida</taxon>
        <taxon>eudicotyledons</taxon>
        <taxon>Gunneridae</taxon>
        <taxon>Pentapetalae</taxon>
        <taxon>rosids</taxon>
        <taxon>malvids</taxon>
        <taxon>Malvales</taxon>
        <taxon>Malvaceae</taxon>
        <taxon>Malvoideae</taxon>
        <taxon>Gossypium</taxon>
    </lineage>
</organism>
<feature type="binding site" description="covalent" evidence="14">
    <location>
        <position position="147"/>
    </location>
    <ligand>
        <name>L-glutamine</name>
        <dbReference type="ChEBI" id="CHEBI:58359"/>
    </ligand>
</feature>
<dbReference type="SUPFAM" id="SSF52317">
    <property type="entry name" value="Class I glutamine amidotransferase-like"/>
    <property type="match status" value="1"/>
</dbReference>
<comment type="catalytic activity">
    <reaction evidence="9 12">
        <text>L-glutamine + H2O = L-glutamate + NH4(+)</text>
        <dbReference type="Rhea" id="RHEA:15889"/>
        <dbReference type="ChEBI" id="CHEBI:15377"/>
        <dbReference type="ChEBI" id="CHEBI:28938"/>
        <dbReference type="ChEBI" id="CHEBI:29985"/>
        <dbReference type="ChEBI" id="CHEBI:58359"/>
        <dbReference type="EC" id="3.5.1.2"/>
    </reaction>
</comment>
<dbReference type="Gene3D" id="3.20.20.70">
    <property type="entry name" value="Aldolase class I"/>
    <property type="match status" value="1"/>
</dbReference>
<keyword evidence="5 12" id="KW-0368">Histidine biosynthesis</keyword>
<comment type="similarity">
    <text evidence="15">Belongs to the HisA/HisF family.</text>
</comment>
<dbReference type="PANTHER" id="PTHR21235:SF2">
    <property type="entry name" value="IMIDAZOLE GLYCEROL PHOSPHATE SYNTHASE HISHF"/>
    <property type="match status" value="1"/>
</dbReference>
<evidence type="ECO:0000256" key="12">
    <source>
        <dbReference type="PIRNR" id="PIRNR036936"/>
    </source>
</evidence>
<dbReference type="PANTHER" id="PTHR21235">
    <property type="entry name" value="IMIDAZOLE GLYCEROL PHOSPHATE SYNTHASE SUBUNIT HISF/H IGP SYNTHASE SUBUNIT HISF/H"/>
    <property type="match status" value="1"/>
</dbReference>
<evidence type="ECO:0000256" key="14">
    <source>
        <dbReference type="PIRSR" id="PIRSR036936-2"/>
    </source>
</evidence>
<evidence type="ECO:0000256" key="9">
    <source>
        <dbReference type="ARBA" id="ARBA00049534"/>
    </source>
</evidence>